<evidence type="ECO:0000313" key="11">
    <source>
        <dbReference type="EMBL" id="TGO43037.1"/>
    </source>
</evidence>
<gene>
    <name evidence="11" type="ORF">BHYA_0004g01640</name>
</gene>
<feature type="coiled-coil region" evidence="8">
    <location>
        <begin position="123"/>
        <end position="150"/>
    </location>
</feature>
<dbReference type="GO" id="GO:0005634">
    <property type="term" value="C:nucleus"/>
    <property type="evidence" value="ECO:0007669"/>
    <property type="project" value="UniProtKB-SubCell"/>
</dbReference>
<evidence type="ECO:0000313" key="12">
    <source>
        <dbReference type="Proteomes" id="UP000297814"/>
    </source>
</evidence>
<evidence type="ECO:0000256" key="8">
    <source>
        <dbReference type="SAM" id="Coils"/>
    </source>
</evidence>
<dbReference type="GO" id="GO:0051382">
    <property type="term" value="P:kinetochore assembly"/>
    <property type="evidence" value="ECO:0007669"/>
    <property type="project" value="InterPro"/>
</dbReference>
<keyword evidence="5" id="KW-0539">Nucleus</keyword>
<keyword evidence="4" id="KW-0995">Kinetochore</keyword>
<dbReference type="PANTHER" id="PTHR48122">
    <property type="entry name" value="CENTROMERE PROTEIN H"/>
    <property type="match status" value="1"/>
</dbReference>
<evidence type="ECO:0000256" key="2">
    <source>
        <dbReference type="ARBA" id="ARBA00004629"/>
    </source>
</evidence>
<dbReference type="GO" id="GO:0000776">
    <property type="term" value="C:kinetochore"/>
    <property type="evidence" value="ECO:0007669"/>
    <property type="project" value="UniProtKB-KW"/>
</dbReference>
<organism evidence="11 12">
    <name type="scientific">Botrytis hyacinthi</name>
    <dbReference type="NCBI Taxonomy" id="278943"/>
    <lineage>
        <taxon>Eukaryota</taxon>
        <taxon>Fungi</taxon>
        <taxon>Dikarya</taxon>
        <taxon>Ascomycota</taxon>
        <taxon>Pezizomycotina</taxon>
        <taxon>Leotiomycetes</taxon>
        <taxon>Helotiales</taxon>
        <taxon>Sclerotiniaceae</taxon>
        <taxon>Botrytis</taxon>
    </lineage>
</organism>
<accession>A0A4Z1HDF7</accession>
<feature type="region of interest" description="Disordered" evidence="9">
    <location>
        <begin position="1"/>
        <end position="26"/>
    </location>
</feature>
<evidence type="ECO:0000256" key="3">
    <source>
        <dbReference type="ARBA" id="ARBA00022454"/>
    </source>
</evidence>
<keyword evidence="6" id="KW-0137">Centromere</keyword>
<evidence type="ECO:0000256" key="7">
    <source>
        <dbReference type="ARBA" id="ARBA00025735"/>
    </source>
</evidence>
<dbReference type="EMBL" id="PQXK01000004">
    <property type="protein sequence ID" value="TGO43037.1"/>
    <property type="molecule type" value="Genomic_DNA"/>
</dbReference>
<evidence type="ECO:0000256" key="1">
    <source>
        <dbReference type="ARBA" id="ARBA00004123"/>
    </source>
</evidence>
<dbReference type="AlphaFoldDB" id="A0A4Z1HDF7"/>
<proteinExistence type="inferred from homology"/>
<keyword evidence="12" id="KW-1185">Reference proteome</keyword>
<dbReference type="GO" id="GO:0043515">
    <property type="term" value="F:kinetochore binding"/>
    <property type="evidence" value="ECO:0007669"/>
    <property type="project" value="TreeGrafter"/>
</dbReference>
<evidence type="ECO:0000256" key="4">
    <source>
        <dbReference type="ARBA" id="ARBA00022838"/>
    </source>
</evidence>
<keyword evidence="8" id="KW-0175">Coiled coil</keyword>
<reference evidence="11 12" key="1">
    <citation type="submission" date="2017-12" db="EMBL/GenBank/DDBJ databases">
        <title>Comparative genomics of Botrytis spp.</title>
        <authorList>
            <person name="Valero-Jimenez C.A."/>
            <person name="Tapia P."/>
            <person name="Veloso J."/>
            <person name="Silva-Moreno E."/>
            <person name="Staats M."/>
            <person name="Valdes J.H."/>
            <person name="Van Kan J.A.L."/>
        </authorList>
    </citation>
    <scope>NUCLEOTIDE SEQUENCE [LARGE SCALE GENOMIC DNA]</scope>
    <source>
        <strain evidence="11 12">Bh0001</strain>
    </source>
</reference>
<dbReference type="GO" id="GO:0007052">
    <property type="term" value="P:mitotic spindle organization"/>
    <property type="evidence" value="ECO:0007669"/>
    <property type="project" value="TreeGrafter"/>
</dbReference>
<feature type="domain" description="Centromere protein H C-terminal" evidence="10">
    <location>
        <begin position="31"/>
        <end position="234"/>
    </location>
</feature>
<keyword evidence="3" id="KW-0158">Chromosome</keyword>
<name>A0A4Z1HDF7_9HELO</name>
<dbReference type="PANTHER" id="PTHR48122:SF1">
    <property type="entry name" value="CENTROMERE PROTEIN H"/>
    <property type="match status" value="1"/>
</dbReference>
<protein>
    <recommendedName>
        <fullName evidence="10">Centromere protein H C-terminal domain-containing protein</fullName>
    </recommendedName>
</protein>
<evidence type="ECO:0000256" key="6">
    <source>
        <dbReference type="ARBA" id="ARBA00023328"/>
    </source>
</evidence>
<evidence type="ECO:0000256" key="9">
    <source>
        <dbReference type="SAM" id="MobiDB-lite"/>
    </source>
</evidence>
<evidence type="ECO:0000259" key="10">
    <source>
        <dbReference type="Pfam" id="PF05837"/>
    </source>
</evidence>
<sequence length="238" mass="26563">MSHQETAESMDGVEMTGPANDIPPLSEQEKRILEVYDKLEELQVEIALLKAQGVISSEEQEEEVTDEVIQKAEKDLLESKANYSLRSKIVENVIIANPILKAVHAGSNASVIEQDLLPLIEKRDAMSENLAQISSKIQSSREELMRESNENIITGRKNIELATEMLTLAEEANSQGKENIQDPDIRAQLDELEGAMKNSRQRWRIMKNTASAVIVGSGIDWARDPKLLEIVLDDDGDQ</sequence>
<comment type="subcellular location">
    <subcellularLocation>
        <location evidence="2">Chromosome</location>
        <location evidence="2">Centromere</location>
        <location evidence="2">Kinetochore</location>
    </subcellularLocation>
    <subcellularLocation>
        <location evidence="1">Nucleus</location>
    </subcellularLocation>
</comment>
<comment type="similarity">
    <text evidence="7">Belongs to the CENP-H/MCM16 family.</text>
</comment>
<dbReference type="InterPro" id="IPR040034">
    <property type="entry name" value="CENP-H"/>
</dbReference>
<dbReference type="Pfam" id="PF05837">
    <property type="entry name" value="CENP-H"/>
    <property type="match status" value="1"/>
</dbReference>
<dbReference type="Proteomes" id="UP000297814">
    <property type="component" value="Unassembled WGS sequence"/>
</dbReference>
<evidence type="ECO:0000256" key="5">
    <source>
        <dbReference type="ARBA" id="ARBA00023242"/>
    </source>
</evidence>
<dbReference type="GO" id="GO:0007059">
    <property type="term" value="P:chromosome segregation"/>
    <property type="evidence" value="ECO:0007669"/>
    <property type="project" value="TreeGrafter"/>
</dbReference>
<dbReference type="InterPro" id="IPR008426">
    <property type="entry name" value="CENP-H_C"/>
</dbReference>
<comment type="caution">
    <text evidence="11">The sequence shown here is derived from an EMBL/GenBank/DDBJ whole genome shotgun (WGS) entry which is preliminary data.</text>
</comment>